<name>A0A5M3WC81_9ACTN</name>
<accession>A0A5M3WC81</accession>
<dbReference type="Proteomes" id="UP000334990">
    <property type="component" value="Unassembled WGS sequence"/>
</dbReference>
<proteinExistence type="predicted"/>
<protein>
    <submittedName>
        <fullName evidence="1">Uncharacterized protein</fullName>
    </submittedName>
</protein>
<comment type="caution">
    <text evidence="1">The sequence shown here is derived from an EMBL/GenBank/DDBJ whole genome shotgun (WGS) entry which is preliminary data.</text>
</comment>
<reference evidence="1 2" key="1">
    <citation type="submission" date="2019-10" db="EMBL/GenBank/DDBJ databases">
        <title>Whole genome shotgun sequence of Acrocarpospora corrugata NBRC 13972.</title>
        <authorList>
            <person name="Ichikawa N."/>
            <person name="Kimura A."/>
            <person name="Kitahashi Y."/>
            <person name="Komaki H."/>
            <person name="Oguchi A."/>
        </authorList>
    </citation>
    <scope>NUCLEOTIDE SEQUENCE [LARGE SCALE GENOMIC DNA]</scope>
    <source>
        <strain evidence="1 2">NBRC 13972</strain>
    </source>
</reference>
<dbReference type="RefSeq" id="WP_308805719.1">
    <property type="nucleotide sequence ID" value="NZ_BAAABN010000052.1"/>
</dbReference>
<keyword evidence="2" id="KW-1185">Reference proteome</keyword>
<dbReference type="EMBL" id="BLAD01000115">
    <property type="protein sequence ID" value="GES05860.1"/>
    <property type="molecule type" value="Genomic_DNA"/>
</dbReference>
<evidence type="ECO:0000313" key="1">
    <source>
        <dbReference type="EMBL" id="GES05860.1"/>
    </source>
</evidence>
<sequence length="42" mass="4318">MHTLPRTLLRSLLAAVGATLLLTTALVVPASAHDSVSDPPNP</sequence>
<dbReference type="AlphaFoldDB" id="A0A5M3WC81"/>
<gene>
    <name evidence="1" type="ORF">Acor_79290</name>
</gene>
<organism evidence="1 2">
    <name type="scientific">Acrocarpospora corrugata</name>
    <dbReference type="NCBI Taxonomy" id="35763"/>
    <lineage>
        <taxon>Bacteria</taxon>
        <taxon>Bacillati</taxon>
        <taxon>Actinomycetota</taxon>
        <taxon>Actinomycetes</taxon>
        <taxon>Streptosporangiales</taxon>
        <taxon>Streptosporangiaceae</taxon>
        <taxon>Acrocarpospora</taxon>
    </lineage>
</organism>
<evidence type="ECO:0000313" key="2">
    <source>
        <dbReference type="Proteomes" id="UP000334990"/>
    </source>
</evidence>